<evidence type="ECO:0000259" key="1">
    <source>
        <dbReference type="Pfam" id="PF20696"/>
    </source>
</evidence>
<name>A0ABW6SBP2_9NOCA</name>
<evidence type="ECO:0000313" key="3">
    <source>
        <dbReference type="Proteomes" id="UP001601992"/>
    </source>
</evidence>
<dbReference type="PANTHER" id="PTHR30108">
    <property type="entry name" value="3-OCTAPRENYL-4-HYDROXYBENZOATE CARBOXY-LYASE-RELATED"/>
    <property type="match status" value="1"/>
</dbReference>
<proteinExistence type="predicted"/>
<protein>
    <submittedName>
        <fullName evidence="2">UbiD family decarboxylase domain-containing protein</fullName>
    </submittedName>
</protein>
<dbReference type="Proteomes" id="UP001601992">
    <property type="component" value="Unassembled WGS sequence"/>
</dbReference>
<reference evidence="2 3" key="1">
    <citation type="submission" date="2024-10" db="EMBL/GenBank/DDBJ databases">
        <title>The Natural Products Discovery Center: Release of the First 8490 Sequenced Strains for Exploring Actinobacteria Biosynthetic Diversity.</title>
        <authorList>
            <person name="Kalkreuter E."/>
            <person name="Kautsar S.A."/>
            <person name="Yang D."/>
            <person name="Bader C.D."/>
            <person name="Teijaro C.N."/>
            <person name="Fluegel L."/>
            <person name="Davis C.M."/>
            <person name="Simpson J.R."/>
            <person name="Lauterbach L."/>
            <person name="Steele A.D."/>
            <person name="Gui C."/>
            <person name="Meng S."/>
            <person name="Li G."/>
            <person name="Viehrig K."/>
            <person name="Ye F."/>
            <person name="Su P."/>
            <person name="Kiefer A.F."/>
            <person name="Nichols A."/>
            <person name="Cepeda A.J."/>
            <person name="Yan W."/>
            <person name="Fan B."/>
            <person name="Jiang Y."/>
            <person name="Adhikari A."/>
            <person name="Zheng C.-J."/>
            <person name="Schuster L."/>
            <person name="Cowan T.M."/>
            <person name="Smanski M.J."/>
            <person name="Chevrette M.G."/>
            <person name="De Carvalho L.P.S."/>
            <person name="Shen B."/>
        </authorList>
    </citation>
    <scope>NUCLEOTIDE SEQUENCE [LARGE SCALE GENOMIC DNA]</scope>
    <source>
        <strain evidence="2 3">NPDC002593</strain>
    </source>
</reference>
<feature type="domain" description="3-octaprenyl-4-hydroxybenzoate carboxy-lyase-like C-terminal" evidence="1">
    <location>
        <begin position="2"/>
        <end position="69"/>
    </location>
</feature>
<dbReference type="Pfam" id="PF20696">
    <property type="entry name" value="UbiD_C"/>
    <property type="match status" value="1"/>
</dbReference>
<dbReference type="SUPFAM" id="SSF143968">
    <property type="entry name" value="UbiD C-terminal domain-like"/>
    <property type="match status" value="1"/>
</dbReference>
<comment type="caution">
    <text evidence="2">The sequence shown here is derived from an EMBL/GenBank/DDBJ whole genome shotgun (WGS) entry which is preliminary data.</text>
</comment>
<dbReference type="RefSeq" id="WP_051194463.1">
    <property type="nucleotide sequence ID" value="NZ_JBIAQY010000014.1"/>
</dbReference>
<dbReference type="Gene3D" id="3.40.1670.10">
    <property type="entry name" value="UbiD C-terminal domain-like"/>
    <property type="match status" value="1"/>
</dbReference>
<keyword evidence="3" id="KW-1185">Reference proteome</keyword>
<gene>
    <name evidence="2" type="ORF">ACFYXQ_33095</name>
</gene>
<evidence type="ECO:0000313" key="2">
    <source>
        <dbReference type="EMBL" id="MFF3572616.1"/>
    </source>
</evidence>
<organism evidence="2 3">
    <name type="scientific">Nocardia jiangxiensis</name>
    <dbReference type="NCBI Taxonomy" id="282685"/>
    <lineage>
        <taxon>Bacteria</taxon>
        <taxon>Bacillati</taxon>
        <taxon>Actinomycetota</taxon>
        <taxon>Actinomycetes</taxon>
        <taxon>Mycobacteriales</taxon>
        <taxon>Nocardiaceae</taxon>
        <taxon>Nocardia</taxon>
    </lineage>
</organism>
<sequence length="99" mass="11447">MKHIILVDDDVDIFDTDDVMWAMTTRFQAERSIVPIPGVRCHPLDPSAAPDFLWTNVDHGISTKTIFDCTVPWDLRDRFIRAPFQDVDVKKFLPDWTGD</sequence>
<dbReference type="InterPro" id="IPR049381">
    <property type="entry name" value="UbiD-like_C"/>
</dbReference>
<dbReference type="InterPro" id="IPR002830">
    <property type="entry name" value="UbiD"/>
</dbReference>
<dbReference type="EMBL" id="JBIAQY010000014">
    <property type="protein sequence ID" value="MFF3572616.1"/>
    <property type="molecule type" value="Genomic_DNA"/>
</dbReference>
<dbReference type="PANTHER" id="PTHR30108:SF17">
    <property type="entry name" value="FERULIC ACID DECARBOXYLASE 1"/>
    <property type="match status" value="1"/>
</dbReference>
<accession>A0ABW6SBP2</accession>